<evidence type="ECO:0000313" key="1">
    <source>
        <dbReference type="EMBL" id="HIH69623.1"/>
    </source>
</evidence>
<gene>
    <name evidence="1" type="ORF">HA299_03260</name>
</gene>
<dbReference type="AlphaFoldDB" id="A0A832RWP6"/>
<dbReference type="RefSeq" id="WP_157203149.1">
    <property type="nucleotide sequence ID" value="NZ_DUIH01000011.1"/>
</dbReference>
<organism evidence="1 2">
    <name type="scientific">Methermicoccus shengliensis</name>
    <dbReference type="NCBI Taxonomy" id="660064"/>
    <lineage>
        <taxon>Archaea</taxon>
        <taxon>Methanobacteriati</taxon>
        <taxon>Methanobacteriota</taxon>
        <taxon>Stenosarchaea group</taxon>
        <taxon>Methanomicrobia</taxon>
        <taxon>Methanosarcinales</taxon>
        <taxon>Methermicoccaceae</taxon>
        <taxon>Methermicoccus</taxon>
    </lineage>
</organism>
<accession>A0A832RWP6</accession>
<dbReference type="Proteomes" id="UP000600363">
    <property type="component" value="Unassembled WGS sequence"/>
</dbReference>
<dbReference type="EMBL" id="DUIH01000011">
    <property type="protein sequence ID" value="HIH69623.1"/>
    <property type="molecule type" value="Genomic_DNA"/>
</dbReference>
<comment type="caution">
    <text evidence="1">The sequence shown here is derived from an EMBL/GenBank/DDBJ whole genome shotgun (WGS) entry which is preliminary data.</text>
</comment>
<sequence length="188" mass="21063">MATNDLDFQSLKQTLWEDSDGKIVMFEVSAEHYVTHSIRVIQALAAVGEGIVVALSRPHKSMLRSLRKNDVNVENMWFVDAVSPSVGIPVQEGERVMFVESVDPNLLMNVITQFFLCISSEKRYIYLDSLATLAVYRSGDALIKFFRQITAKSRMLGYLGVVLAVEKELDEGLRAQIAMLCDDVISLT</sequence>
<evidence type="ECO:0008006" key="3">
    <source>
        <dbReference type="Google" id="ProtNLM"/>
    </source>
</evidence>
<protein>
    <recommendedName>
        <fullName evidence="3">KaiC-like domain-containing protein</fullName>
    </recommendedName>
</protein>
<reference evidence="1" key="1">
    <citation type="journal article" date="2020" name="bioRxiv">
        <title>A rank-normalized archaeal taxonomy based on genome phylogeny resolves widespread incomplete and uneven classifications.</title>
        <authorList>
            <person name="Rinke C."/>
            <person name="Chuvochina M."/>
            <person name="Mussig A.J."/>
            <person name="Chaumeil P.-A."/>
            <person name="Waite D.W."/>
            <person name="Whitman W.B."/>
            <person name="Parks D.H."/>
            <person name="Hugenholtz P."/>
        </authorList>
    </citation>
    <scope>NUCLEOTIDE SEQUENCE</scope>
    <source>
        <strain evidence="1">UBA12518</strain>
    </source>
</reference>
<evidence type="ECO:0000313" key="2">
    <source>
        <dbReference type="Proteomes" id="UP000600363"/>
    </source>
</evidence>
<name>A0A832RWP6_9EURY</name>
<proteinExistence type="predicted"/>